<dbReference type="Pfam" id="PF00359">
    <property type="entry name" value="PTS_EIIA_2"/>
    <property type="match status" value="1"/>
</dbReference>
<organism evidence="2 3">
    <name type="scientific">Propionispira arboris</name>
    <dbReference type="NCBI Taxonomy" id="84035"/>
    <lineage>
        <taxon>Bacteria</taxon>
        <taxon>Bacillati</taxon>
        <taxon>Bacillota</taxon>
        <taxon>Negativicutes</taxon>
        <taxon>Selenomonadales</taxon>
        <taxon>Selenomonadaceae</taxon>
        <taxon>Propionispira</taxon>
    </lineage>
</organism>
<dbReference type="CDD" id="cd00211">
    <property type="entry name" value="PTS_IIA_fru"/>
    <property type="match status" value="1"/>
</dbReference>
<keyword evidence="3" id="KW-1185">Reference proteome</keyword>
<dbReference type="STRING" id="84035.SAMN05660742_12736"/>
<dbReference type="EMBL" id="FNZK01000027">
    <property type="protein sequence ID" value="SEJ94621.1"/>
    <property type="molecule type" value="Genomic_DNA"/>
</dbReference>
<dbReference type="Proteomes" id="UP000199662">
    <property type="component" value="Unassembled WGS sequence"/>
</dbReference>
<dbReference type="SUPFAM" id="SSF55804">
    <property type="entry name" value="Phoshotransferase/anion transport protein"/>
    <property type="match status" value="1"/>
</dbReference>
<gene>
    <name evidence="2" type="ORF">SAMN05660742_12736</name>
</gene>
<protein>
    <submittedName>
        <fullName evidence="2">PTS system, galactitol-specific IIA component</fullName>
    </submittedName>
</protein>
<sequence>MNMTNLLNEKLICLDGTAADSTEAINLLGTMMVQDGYIHPSYIGAIHKREINFPTGIVLASCGIALPHATPEDNVFKNGIAVLRLKQPVQFHSMENPDDNVSVTLLFMLALNGSENHLNMLQKLFAIFQQETLVQCMQQTTSAKEVCQLMLDNLK</sequence>
<accession>A0A1H7CYI2</accession>
<evidence type="ECO:0000259" key="1">
    <source>
        <dbReference type="PROSITE" id="PS51094"/>
    </source>
</evidence>
<dbReference type="AlphaFoldDB" id="A0A1H7CYI2"/>
<proteinExistence type="predicted"/>
<reference evidence="2 3" key="1">
    <citation type="submission" date="2016-10" db="EMBL/GenBank/DDBJ databases">
        <authorList>
            <person name="de Groot N.N."/>
        </authorList>
    </citation>
    <scope>NUCLEOTIDE SEQUENCE [LARGE SCALE GENOMIC DNA]</scope>
    <source>
        <strain evidence="2 3">DSM 2179</strain>
    </source>
</reference>
<feature type="domain" description="PTS EIIA type-2" evidence="1">
    <location>
        <begin position="5"/>
        <end position="153"/>
    </location>
</feature>
<dbReference type="Gene3D" id="3.40.930.10">
    <property type="entry name" value="Mannitol-specific EII, Chain A"/>
    <property type="match status" value="1"/>
</dbReference>
<evidence type="ECO:0000313" key="2">
    <source>
        <dbReference type="EMBL" id="SEJ94621.1"/>
    </source>
</evidence>
<dbReference type="PROSITE" id="PS51094">
    <property type="entry name" value="PTS_EIIA_TYPE_2"/>
    <property type="match status" value="1"/>
</dbReference>
<dbReference type="PANTHER" id="PTHR47738">
    <property type="entry name" value="PTS SYSTEM FRUCTOSE-LIKE EIIA COMPONENT-RELATED"/>
    <property type="match status" value="1"/>
</dbReference>
<dbReference type="InterPro" id="IPR002178">
    <property type="entry name" value="PTS_EIIA_type-2_dom"/>
</dbReference>
<dbReference type="PANTHER" id="PTHR47738:SF3">
    <property type="entry name" value="PHOSPHOTRANSFERASE SYSTEM MANNITOL_FRUCTOSE-SPECIFIC IIA DOMAIN CONTAINING PROTEIN"/>
    <property type="match status" value="1"/>
</dbReference>
<evidence type="ECO:0000313" key="3">
    <source>
        <dbReference type="Proteomes" id="UP000199662"/>
    </source>
</evidence>
<dbReference type="InterPro" id="IPR016152">
    <property type="entry name" value="PTrfase/Anion_transptr"/>
</dbReference>
<dbReference type="RefSeq" id="WP_091835565.1">
    <property type="nucleotide sequence ID" value="NZ_FNZK01000027.1"/>
</dbReference>
<name>A0A1H7CYI2_9FIRM</name>
<dbReference type="InterPro" id="IPR051541">
    <property type="entry name" value="PTS_SugarTrans_NitroReg"/>
</dbReference>